<name>N1Q0S8_DOTSN</name>
<reference evidence="2 3" key="2">
    <citation type="journal article" date="2012" name="PLoS Pathog.">
        <title>Diverse lifestyles and strategies of plant pathogenesis encoded in the genomes of eighteen Dothideomycetes fungi.</title>
        <authorList>
            <person name="Ohm R.A."/>
            <person name="Feau N."/>
            <person name="Henrissat B."/>
            <person name="Schoch C.L."/>
            <person name="Horwitz B.A."/>
            <person name="Barry K.W."/>
            <person name="Condon B.J."/>
            <person name="Copeland A.C."/>
            <person name="Dhillon B."/>
            <person name="Glaser F."/>
            <person name="Hesse C.N."/>
            <person name="Kosti I."/>
            <person name="LaButti K."/>
            <person name="Lindquist E.A."/>
            <person name="Lucas S."/>
            <person name="Salamov A.A."/>
            <person name="Bradshaw R.E."/>
            <person name="Ciuffetti L."/>
            <person name="Hamelin R.C."/>
            <person name="Kema G.H.J."/>
            <person name="Lawrence C."/>
            <person name="Scott J.A."/>
            <person name="Spatafora J.W."/>
            <person name="Turgeon B.G."/>
            <person name="de Wit P.J.G.M."/>
            <person name="Zhong S."/>
            <person name="Goodwin S.B."/>
            <person name="Grigoriev I.V."/>
        </authorList>
    </citation>
    <scope>NUCLEOTIDE SEQUENCE [LARGE SCALE GENOMIC DNA]</scope>
    <source>
        <strain evidence="3">NZE10 / CBS 128990</strain>
    </source>
</reference>
<proteinExistence type="predicted"/>
<evidence type="ECO:0000256" key="1">
    <source>
        <dbReference type="SAM" id="MobiDB-lite"/>
    </source>
</evidence>
<keyword evidence="3" id="KW-1185">Reference proteome</keyword>
<accession>N1Q0S8</accession>
<protein>
    <submittedName>
        <fullName evidence="2">Uncharacterized protein</fullName>
    </submittedName>
</protein>
<evidence type="ECO:0000313" key="2">
    <source>
        <dbReference type="EMBL" id="EME48064.1"/>
    </source>
</evidence>
<evidence type="ECO:0000313" key="3">
    <source>
        <dbReference type="Proteomes" id="UP000016933"/>
    </source>
</evidence>
<organism evidence="2 3">
    <name type="scientific">Dothistroma septosporum (strain NZE10 / CBS 128990)</name>
    <name type="common">Red band needle blight fungus</name>
    <name type="synonym">Mycosphaerella pini</name>
    <dbReference type="NCBI Taxonomy" id="675120"/>
    <lineage>
        <taxon>Eukaryota</taxon>
        <taxon>Fungi</taxon>
        <taxon>Dikarya</taxon>
        <taxon>Ascomycota</taxon>
        <taxon>Pezizomycotina</taxon>
        <taxon>Dothideomycetes</taxon>
        <taxon>Dothideomycetidae</taxon>
        <taxon>Mycosphaerellales</taxon>
        <taxon>Mycosphaerellaceae</taxon>
        <taxon>Dothistroma</taxon>
    </lineage>
</organism>
<dbReference type="AlphaFoldDB" id="N1Q0S8"/>
<reference evidence="3" key="1">
    <citation type="journal article" date="2012" name="PLoS Genet.">
        <title>The genomes of the fungal plant pathogens Cladosporium fulvum and Dothistroma septosporum reveal adaptation to different hosts and lifestyles but also signatures of common ancestry.</title>
        <authorList>
            <person name="de Wit P.J.G.M."/>
            <person name="van der Burgt A."/>
            <person name="Oekmen B."/>
            <person name="Stergiopoulos I."/>
            <person name="Abd-Elsalam K.A."/>
            <person name="Aerts A.L."/>
            <person name="Bahkali A.H."/>
            <person name="Beenen H.G."/>
            <person name="Chettri P."/>
            <person name="Cox M.P."/>
            <person name="Datema E."/>
            <person name="de Vries R.P."/>
            <person name="Dhillon B."/>
            <person name="Ganley A.R."/>
            <person name="Griffiths S.A."/>
            <person name="Guo Y."/>
            <person name="Hamelin R.C."/>
            <person name="Henrissat B."/>
            <person name="Kabir M.S."/>
            <person name="Jashni M.K."/>
            <person name="Kema G."/>
            <person name="Klaubauf S."/>
            <person name="Lapidus A."/>
            <person name="Levasseur A."/>
            <person name="Lindquist E."/>
            <person name="Mehrabi R."/>
            <person name="Ohm R.A."/>
            <person name="Owen T.J."/>
            <person name="Salamov A."/>
            <person name="Schwelm A."/>
            <person name="Schijlen E."/>
            <person name="Sun H."/>
            <person name="van den Burg H.A."/>
            <person name="van Ham R.C.H.J."/>
            <person name="Zhang S."/>
            <person name="Goodwin S.B."/>
            <person name="Grigoriev I.V."/>
            <person name="Collemare J."/>
            <person name="Bradshaw R.E."/>
        </authorList>
    </citation>
    <scope>NUCLEOTIDE SEQUENCE [LARGE SCALE GENOMIC DNA]</scope>
    <source>
        <strain evidence="3">NZE10 / CBS 128990</strain>
    </source>
</reference>
<gene>
    <name evidence="2" type="ORF">DOTSEDRAFT_69863</name>
</gene>
<dbReference type="HOGENOM" id="CLU_1277586_0_0_1"/>
<sequence length="216" mass="23779">MDLPGEIRDNVYEKVFEGRPTRLSRNSANSDFAIESGLARTCKQVRSEMLNLALLQARLSGITTSATSSPSSTGFQQLSYQSWRRSSEASRRHVSSKSSSCSPSSIRKRTMSQLDSYGVHGDSAVWTVQTRKAPKSTFSTASTASLARTARTGDPWPGTLTQRLRMAGGSAKQGRYFKRSSKLLSKTTLSARSGGLVGRRRKWWARMNIGDSLFRG</sequence>
<dbReference type="OrthoDB" id="10632226at2759"/>
<feature type="compositionally biased region" description="Low complexity" evidence="1">
    <location>
        <begin position="96"/>
        <end position="105"/>
    </location>
</feature>
<dbReference type="EMBL" id="KB446536">
    <property type="protein sequence ID" value="EME48064.1"/>
    <property type="molecule type" value="Genomic_DNA"/>
</dbReference>
<dbReference type="Proteomes" id="UP000016933">
    <property type="component" value="Unassembled WGS sequence"/>
</dbReference>
<feature type="region of interest" description="Disordered" evidence="1">
    <location>
        <begin position="87"/>
        <end position="107"/>
    </location>
</feature>